<feature type="chain" id="PRO_5006914785" description="Opacity protein-like surface antigen" evidence="1">
    <location>
        <begin position="21"/>
        <end position="283"/>
    </location>
</feature>
<dbReference type="PATRIC" id="fig|456.5.peg.244"/>
<keyword evidence="3" id="KW-1185">Reference proteome</keyword>
<dbReference type="Gene3D" id="2.40.160.20">
    <property type="match status" value="1"/>
</dbReference>
<feature type="signal peptide" evidence="1">
    <location>
        <begin position="1"/>
        <end position="20"/>
    </location>
</feature>
<dbReference type="OrthoDB" id="5647185at2"/>
<dbReference type="InterPro" id="IPR011250">
    <property type="entry name" value="OMP/PagP_B-barrel"/>
</dbReference>
<evidence type="ECO:0000256" key="1">
    <source>
        <dbReference type="SAM" id="SignalP"/>
    </source>
</evidence>
<dbReference type="RefSeq" id="WP_058469811.1">
    <property type="nucleotide sequence ID" value="NZ_CAAAIC010000005.1"/>
</dbReference>
<protein>
    <recommendedName>
        <fullName evidence="4">Opacity protein-like surface antigen</fullName>
    </recommendedName>
</protein>
<dbReference type="STRING" id="456.Ljor_0228"/>
<dbReference type="Proteomes" id="UP000055035">
    <property type="component" value="Unassembled WGS sequence"/>
</dbReference>
<evidence type="ECO:0000313" key="2">
    <source>
        <dbReference type="EMBL" id="KTD19005.1"/>
    </source>
</evidence>
<organism evidence="2 3">
    <name type="scientific">Legionella jordanis</name>
    <dbReference type="NCBI Taxonomy" id="456"/>
    <lineage>
        <taxon>Bacteria</taxon>
        <taxon>Pseudomonadati</taxon>
        <taxon>Pseudomonadota</taxon>
        <taxon>Gammaproteobacteria</taxon>
        <taxon>Legionellales</taxon>
        <taxon>Legionellaceae</taxon>
        <taxon>Legionella</taxon>
    </lineage>
</organism>
<keyword evidence="1" id="KW-0732">Signal</keyword>
<accession>A0A0W0VGK3</accession>
<reference evidence="2 3" key="1">
    <citation type="submission" date="2015-11" db="EMBL/GenBank/DDBJ databases">
        <title>Genomic analysis of 38 Legionella species identifies large and diverse effector repertoires.</title>
        <authorList>
            <person name="Burstein D."/>
            <person name="Amaro F."/>
            <person name="Zusman T."/>
            <person name="Lifshitz Z."/>
            <person name="Cohen O."/>
            <person name="Gilbert J.A."/>
            <person name="Pupko T."/>
            <person name="Shuman H.A."/>
            <person name="Segal G."/>
        </authorList>
    </citation>
    <scope>NUCLEOTIDE SEQUENCE [LARGE SCALE GENOMIC DNA]</scope>
    <source>
        <strain evidence="2 3">BL-540</strain>
    </source>
</reference>
<name>A0A0W0VGK3_9GAMM</name>
<dbReference type="EMBL" id="LNYJ01000003">
    <property type="protein sequence ID" value="KTD19005.1"/>
    <property type="molecule type" value="Genomic_DNA"/>
</dbReference>
<proteinExistence type="predicted"/>
<dbReference type="SUPFAM" id="SSF56925">
    <property type="entry name" value="OMPA-like"/>
    <property type="match status" value="1"/>
</dbReference>
<comment type="caution">
    <text evidence="2">The sequence shown here is derived from an EMBL/GenBank/DDBJ whole genome shotgun (WGS) entry which is preliminary data.</text>
</comment>
<sequence length="283" mass="31109">MKQFLKLGLPALMLSTASYAYFPADGWYTGGFLVGSFFPEQNFTLSNAQFATLASNIILYDQTLLPVGTPPLPLPNSGEGDIKYQFGGGIGWQFGYRWCGFRFEGELLYDYNTFKSINIGGVQFGKEMGTQPLTPTTGSVSSTGNTFIVTNPFSMSGHTQVIAGLFNVIYDFYNHEADDVSWFPYVGLGIGYANIQNQGVINFNSTTGTSLGSNGLYYTPVLQINGSSSSPLAQGILGVTYQADDYFSVFADYRYVTGRQLKSSDDRMSFNSFNIGFNYWMNA</sequence>
<evidence type="ECO:0000313" key="3">
    <source>
        <dbReference type="Proteomes" id="UP000055035"/>
    </source>
</evidence>
<evidence type="ECO:0008006" key="4">
    <source>
        <dbReference type="Google" id="ProtNLM"/>
    </source>
</evidence>
<gene>
    <name evidence="2" type="ORF">Ljor_0228</name>
</gene>
<dbReference type="AlphaFoldDB" id="A0A0W0VGK3"/>